<keyword evidence="6 8" id="KW-1133">Transmembrane helix</keyword>
<dbReference type="EMBL" id="JAMZFT010000001">
    <property type="protein sequence ID" value="MCP1335829.1"/>
    <property type="molecule type" value="Genomic_DNA"/>
</dbReference>
<dbReference type="InterPro" id="IPR011925">
    <property type="entry name" value="LolCE_TM"/>
</dbReference>
<evidence type="ECO:0000259" key="10">
    <source>
        <dbReference type="Pfam" id="PF12704"/>
    </source>
</evidence>
<dbReference type="GO" id="GO:0044874">
    <property type="term" value="P:lipoprotein localization to outer membrane"/>
    <property type="evidence" value="ECO:0007669"/>
    <property type="project" value="TreeGrafter"/>
</dbReference>
<keyword evidence="12" id="KW-1185">Reference proteome</keyword>
<accession>A0A9J6PA10</accession>
<dbReference type="NCBIfam" id="TIGR02212">
    <property type="entry name" value="lolCE"/>
    <property type="match status" value="1"/>
</dbReference>
<comment type="similarity">
    <text evidence="2">Belongs to the ABC-4 integral membrane protein family. LolC/E subfamily.</text>
</comment>
<sequence>MSASRPFGALEWQLALRYLRSRRRDGFISVIAGFSFLGIMLGVATLIIVMAVMNGFRIELVQRILGVNGHAMVSVYGGRIDDYETLAERLGSIDGIVSATPIVEGQVMASANGVNSGVLVRAMPQDSLARLDLVAGNVLAGSLEGLGEGGVAVGSRLAQRLGLRVGSTLTLISPQGRQTAFGTAPRVKGYPVAAIFEMGMSEYDGSLVFMGLGPAQVYFQAAGEVTGIELMVDNPDQVERYMPSVYDTIGGNAGVTTWKEANASFFAALAVERNVMFLILSLIILVAALNIIAGLIMLVKDKGHDIAILRTMGATRGAVMRVFFIAGAAIGVVGTLAGLVIGVLFCWNIEEIRQAISRLLGVTLFDPTIYFLARMPAELVAGDVLGVLVMALSLSFLATLYPSWRAARLDPVEALRYE</sequence>
<comment type="subcellular location">
    <subcellularLocation>
        <location evidence="1">Cell membrane</location>
        <topology evidence="1">Multi-pass membrane protein</topology>
    </subcellularLocation>
</comment>
<dbReference type="RefSeq" id="WP_269331759.1">
    <property type="nucleotide sequence ID" value="NZ_JAMZFT010000001.1"/>
</dbReference>
<protein>
    <submittedName>
        <fullName evidence="11">Lipoprotein-releasing ABC transporter permease subunit</fullName>
    </submittedName>
</protein>
<gene>
    <name evidence="11" type="ORF">NJQ99_05350</name>
</gene>
<keyword evidence="7 8" id="KW-0472">Membrane</keyword>
<keyword evidence="4" id="KW-1003">Cell membrane</keyword>
<keyword evidence="5 8" id="KW-0812">Transmembrane</keyword>
<dbReference type="GO" id="GO:0042953">
    <property type="term" value="P:lipoprotein transport"/>
    <property type="evidence" value="ECO:0007669"/>
    <property type="project" value="InterPro"/>
</dbReference>
<reference evidence="11" key="1">
    <citation type="submission" date="2022-06" db="EMBL/GenBank/DDBJ databases">
        <title>Isolation and Genomics of Futiania mangrovii gen. nov., sp. nov., a Rare and Metabolically-versatile member in the Class Alphaproteobacteria.</title>
        <authorList>
            <person name="Liu L."/>
            <person name="Huang W.-C."/>
            <person name="Pan J."/>
            <person name="Li J."/>
            <person name="Huang Y."/>
            <person name="Du H."/>
            <person name="Liu Y."/>
            <person name="Li M."/>
        </authorList>
    </citation>
    <scope>NUCLEOTIDE SEQUENCE</scope>
    <source>
        <strain evidence="11">FT118</strain>
    </source>
</reference>
<feature type="transmembrane region" description="Helical" evidence="8">
    <location>
        <begin position="275"/>
        <end position="299"/>
    </location>
</feature>
<dbReference type="InterPro" id="IPR051447">
    <property type="entry name" value="Lipoprotein-release_system"/>
</dbReference>
<feature type="transmembrane region" description="Helical" evidence="8">
    <location>
        <begin position="27"/>
        <end position="53"/>
    </location>
</feature>
<evidence type="ECO:0000256" key="8">
    <source>
        <dbReference type="SAM" id="Phobius"/>
    </source>
</evidence>
<evidence type="ECO:0000256" key="6">
    <source>
        <dbReference type="ARBA" id="ARBA00022989"/>
    </source>
</evidence>
<feature type="domain" description="ABC3 transporter permease C-terminal" evidence="9">
    <location>
        <begin position="278"/>
        <end position="411"/>
    </location>
</feature>
<evidence type="ECO:0000256" key="1">
    <source>
        <dbReference type="ARBA" id="ARBA00004651"/>
    </source>
</evidence>
<comment type="caution">
    <text evidence="11">The sequence shown here is derived from an EMBL/GenBank/DDBJ whole genome shotgun (WGS) entry which is preliminary data.</text>
</comment>
<keyword evidence="11" id="KW-0449">Lipoprotein</keyword>
<evidence type="ECO:0000259" key="9">
    <source>
        <dbReference type="Pfam" id="PF02687"/>
    </source>
</evidence>
<feature type="transmembrane region" description="Helical" evidence="8">
    <location>
        <begin position="379"/>
        <end position="401"/>
    </location>
</feature>
<evidence type="ECO:0000256" key="5">
    <source>
        <dbReference type="ARBA" id="ARBA00022692"/>
    </source>
</evidence>
<dbReference type="Proteomes" id="UP001055804">
    <property type="component" value="Unassembled WGS sequence"/>
</dbReference>
<dbReference type="PANTHER" id="PTHR30489">
    <property type="entry name" value="LIPOPROTEIN-RELEASING SYSTEM TRANSMEMBRANE PROTEIN LOLE"/>
    <property type="match status" value="1"/>
</dbReference>
<dbReference type="Pfam" id="PF02687">
    <property type="entry name" value="FtsX"/>
    <property type="match status" value="1"/>
</dbReference>
<feature type="domain" description="MacB-like periplasmic core" evidence="10">
    <location>
        <begin position="35"/>
        <end position="240"/>
    </location>
</feature>
<evidence type="ECO:0000313" key="11">
    <source>
        <dbReference type="EMBL" id="MCP1335829.1"/>
    </source>
</evidence>
<name>A0A9J6PA10_9PROT</name>
<organism evidence="11 12">
    <name type="scientific">Futiania mangrovi</name>
    <dbReference type="NCBI Taxonomy" id="2959716"/>
    <lineage>
        <taxon>Bacteria</taxon>
        <taxon>Pseudomonadati</taxon>
        <taxon>Pseudomonadota</taxon>
        <taxon>Alphaproteobacteria</taxon>
        <taxon>Futianiales</taxon>
        <taxon>Futianiaceae</taxon>
        <taxon>Futiania</taxon>
    </lineage>
</organism>
<keyword evidence="3" id="KW-0813">Transport</keyword>
<evidence type="ECO:0000256" key="2">
    <source>
        <dbReference type="ARBA" id="ARBA00005236"/>
    </source>
</evidence>
<dbReference type="InterPro" id="IPR003838">
    <property type="entry name" value="ABC3_permease_C"/>
</dbReference>
<dbReference type="Pfam" id="PF12704">
    <property type="entry name" value="MacB_PCD"/>
    <property type="match status" value="1"/>
</dbReference>
<evidence type="ECO:0000313" key="12">
    <source>
        <dbReference type="Proteomes" id="UP001055804"/>
    </source>
</evidence>
<evidence type="ECO:0000256" key="7">
    <source>
        <dbReference type="ARBA" id="ARBA00023136"/>
    </source>
</evidence>
<evidence type="ECO:0000256" key="4">
    <source>
        <dbReference type="ARBA" id="ARBA00022475"/>
    </source>
</evidence>
<dbReference type="AlphaFoldDB" id="A0A9J6PA10"/>
<dbReference type="InterPro" id="IPR025857">
    <property type="entry name" value="MacB_PCD"/>
</dbReference>
<proteinExistence type="inferred from homology"/>
<dbReference type="GO" id="GO:0098797">
    <property type="term" value="C:plasma membrane protein complex"/>
    <property type="evidence" value="ECO:0007669"/>
    <property type="project" value="TreeGrafter"/>
</dbReference>
<dbReference type="PANTHER" id="PTHR30489:SF0">
    <property type="entry name" value="LIPOPROTEIN-RELEASING SYSTEM TRANSMEMBRANE PROTEIN LOLE"/>
    <property type="match status" value="1"/>
</dbReference>
<feature type="transmembrane region" description="Helical" evidence="8">
    <location>
        <begin position="319"/>
        <end position="348"/>
    </location>
</feature>
<evidence type="ECO:0000256" key="3">
    <source>
        <dbReference type="ARBA" id="ARBA00022448"/>
    </source>
</evidence>